<proteinExistence type="inferred from homology"/>
<evidence type="ECO:0000313" key="9">
    <source>
        <dbReference type="EMBL" id="KAA1182111.1"/>
    </source>
</evidence>
<evidence type="ECO:0000259" key="7">
    <source>
        <dbReference type="PROSITE" id="PS51898"/>
    </source>
</evidence>
<dbReference type="InterPro" id="IPR013762">
    <property type="entry name" value="Integrase-like_cat_sf"/>
</dbReference>
<dbReference type="GO" id="GO:0003677">
    <property type="term" value="F:DNA binding"/>
    <property type="evidence" value="ECO:0007669"/>
    <property type="project" value="UniProtKB-UniRule"/>
</dbReference>
<evidence type="ECO:0000256" key="1">
    <source>
        <dbReference type="ARBA" id="ARBA00008857"/>
    </source>
</evidence>
<dbReference type="InterPro" id="IPR002104">
    <property type="entry name" value="Integrase_catalytic"/>
</dbReference>
<keyword evidence="3 5" id="KW-0238">DNA-binding</keyword>
<organism evidence="9 10">
    <name type="scientific">Rhizobium tropici</name>
    <dbReference type="NCBI Taxonomy" id="398"/>
    <lineage>
        <taxon>Bacteria</taxon>
        <taxon>Pseudomonadati</taxon>
        <taxon>Pseudomonadota</taxon>
        <taxon>Alphaproteobacteria</taxon>
        <taxon>Hyphomicrobiales</taxon>
        <taxon>Rhizobiaceae</taxon>
        <taxon>Rhizobium/Agrobacterium group</taxon>
        <taxon>Rhizobium</taxon>
    </lineage>
</organism>
<dbReference type="PROSITE" id="PS51898">
    <property type="entry name" value="TYR_RECOMBINASE"/>
    <property type="match status" value="1"/>
</dbReference>
<comment type="similarity">
    <text evidence="1">Belongs to the 'phage' integrase family.</text>
</comment>
<comment type="caution">
    <text evidence="9">The sequence shown here is derived from an EMBL/GenBank/DDBJ whole genome shotgun (WGS) entry which is preliminary data.</text>
</comment>
<evidence type="ECO:0000256" key="6">
    <source>
        <dbReference type="SAM" id="MobiDB-lite"/>
    </source>
</evidence>
<evidence type="ECO:0000256" key="5">
    <source>
        <dbReference type="PROSITE-ProRule" id="PRU01248"/>
    </source>
</evidence>
<dbReference type="PANTHER" id="PTHR30349">
    <property type="entry name" value="PHAGE INTEGRASE-RELATED"/>
    <property type="match status" value="1"/>
</dbReference>
<evidence type="ECO:0000313" key="10">
    <source>
        <dbReference type="Proteomes" id="UP000323608"/>
    </source>
</evidence>
<feature type="domain" description="Core-binding (CB)" evidence="8">
    <location>
        <begin position="64"/>
        <end position="147"/>
    </location>
</feature>
<dbReference type="RefSeq" id="WP_149634194.1">
    <property type="nucleotide sequence ID" value="NZ_VNIP01000006.1"/>
</dbReference>
<dbReference type="InterPro" id="IPR050090">
    <property type="entry name" value="Tyrosine_recombinase_XerCD"/>
</dbReference>
<dbReference type="AlphaFoldDB" id="A0A5B0W7K3"/>
<dbReference type="PROSITE" id="PS51900">
    <property type="entry name" value="CB"/>
    <property type="match status" value="1"/>
</dbReference>
<dbReference type="GO" id="GO:0015074">
    <property type="term" value="P:DNA integration"/>
    <property type="evidence" value="ECO:0007669"/>
    <property type="project" value="UniProtKB-KW"/>
</dbReference>
<feature type="region of interest" description="Disordered" evidence="6">
    <location>
        <begin position="159"/>
        <end position="180"/>
    </location>
</feature>
<dbReference type="EMBL" id="VNIP01000006">
    <property type="protein sequence ID" value="KAA1182111.1"/>
    <property type="molecule type" value="Genomic_DNA"/>
</dbReference>
<sequence>MSIRKRKWTTAKGVEKEAWVADYVDGQGIRRLKTFDRKKDADAFISTAKVEVREGTHVADSASISMEAAGELWIKSAQAANLEQSTIDQYGQHLRLHIAPFLGKTKLSELNVPTVRAFEDKLRDEGRSPVMVRKVLVSLGSLLADAQERGKVARNVVRDMTGRRRKGKDKRQEKRQKGKLKVGVDIPAREEVKAIVGALEGRWRPLILTAIFCGLRASELRGLRWSDVDFDKRQIRVHQRADRYNEIGRPKSEAGERTIPAPPMVMNTLKEWKLSYPRPVSGKRDEEGEPIREETKDAHLVFPNGSGNVESLANIINRGLIPVQIAAGVAIDLGEKDKDGQPILNAKYTGMHALRHFYASWCINRTEDGGLGLPPKVVQERLGHSSIVMTMDVYGHLFPRGDDADELAAAERSLLG</sequence>
<dbReference type="Pfam" id="PF14659">
    <property type="entry name" value="Phage_int_SAM_3"/>
    <property type="match status" value="1"/>
</dbReference>
<dbReference type="Gene3D" id="1.10.150.130">
    <property type="match status" value="1"/>
</dbReference>
<reference evidence="9 10" key="1">
    <citation type="submission" date="2019-07" db="EMBL/GenBank/DDBJ databases">
        <title>The Draft Genome Sequence of Rhizobium tropici SARCC-755 Associated with Superior Nodulation on Pigeonpea (Cajanus cajan (L.) Millsp.).</title>
        <authorList>
            <person name="Bopape F.L."/>
            <person name="Hassen A.I."/>
            <person name="Swanevelder Z.H."/>
            <person name="Gwata E.T."/>
        </authorList>
    </citation>
    <scope>NUCLEOTIDE SEQUENCE [LARGE SCALE GENOMIC DNA]</scope>
    <source>
        <strain evidence="9 10">SARCC-755</strain>
    </source>
</reference>
<name>A0A5B0W7K3_RHITR</name>
<dbReference type="OrthoDB" id="9785687at2"/>
<evidence type="ECO:0000256" key="4">
    <source>
        <dbReference type="ARBA" id="ARBA00023172"/>
    </source>
</evidence>
<dbReference type="SUPFAM" id="SSF56349">
    <property type="entry name" value="DNA breaking-rejoining enzymes"/>
    <property type="match status" value="1"/>
</dbReference>
<evidence type="ECO:0000259" key="8">
    <source>
        <dbReference type="PROSITE" id="PS51900"/>
    </source>
</evidence>
<dbReference type="GO" id="GO:0006310">
    <property type="term" value="P:DNA recombination"/>
    <property type="evidence" value="ECO:0007669"/>
    <property type="project" value="UniProtKB-KW"/>
</dbReference>
<dbReference type="InterPro" id="IPR044068">
    <property type="entry name" value="CB"/>
</dbReference>
<evidence type="ECO:0000256" key="3">
    <source>
        <dbReference type="ARBA" id="ARBA00023125"/>
    </source>
</evidence>
<keyword evidence="4" id="KW-0233">DNA recombination</keyword>
<evidence type="ECO:0000256" key="2">
    <source>
        <dbReference type="ARBA" id="ARBA00022908"/>
    </source>
</evidence>
<protein>
    <submittedName>
        <fullName evidence="9">Site-specific integrase</fullName>
    </submittedName>
</protein>
<keyword evidence="2" id="KW-0229">DNA integration</keyword>
<dbReference type="Gene3D" id="1.10.443.10">
    <property type="entry name" value="Intergrase catalytic core"/>
    <property type="match status" value="1"/>
</dbReference>
<dbReference type="PANTHER" id="PTHR30349:SF41">
    <property type="entry name" value="INTEGRASE_RECOMBINASE PROTEIN MJ0367-RELATED"/>
    <property type="match status" value="1"/>
</dbReference>
<dbReference type="InterPro" id="IPR010998">
    <property type="entry name" value="Integrase_recombinase_N"/>
</dbReference>
<dbReference type="Proteomes" id="UP000323608">
    <property type="component" value="Unassembled WGS sequence"/>
</dbReference>
<dbReference type="InterPro" id="IPR004107">
    <property type="entry name" value="Integrase_SAM-like_N"/>
</dbReference>
<feature type="domain" description="Tyr recombinase" evidence="7">
    <location>
        <begin position="182"/>
        <end position="412"/>
    </location>
</feature>
<dbReference type="CDD" id="cd01189">
    <property type="entry name" value="INT_ICEBs1_C_like"/>
    <property type="match status" value="1"/>
</dbReference>
<accession>A0A5B0W7K3</accession>
<feature type="compositionally biased region" description="Basic residues" evidence="6">
    <location>
        <begin position="163"/>
        <end position="180"/>
    </location>
</feature>
<dbReference type="InterPro" id="IPR011010">
    <property type="entry name" value="DNA_brk_join_enz"/>
</dbReference>
<dbReference type="Pfam" id="PF00589">
    <property type="entry name" value="Phage_integrase"/>
    <property type="match status" value="1"/>
</dbReference>
<gene>
    <name evidence="9" type="ORF">FP026_08470</name>
</gene>